<evidence type="ECO:0000313" key="2">
    <source>
        <dbReference type="Proteomes" id="UP000267464"/>
    </source>
</evidence>
<reference evidence="1 2" key="2">
    <citation type="submission" date="2018-12" db="EMBL/GenBank/DDBJ databases">
        <title>Rhizobacter gummiphilus sp. nov., a rubber-degrading bacterium isolated from the soil of a botanical garden in Japan.</title>
        <authorList>
            <person name="Shunsuke S.S."/>
        </authorList>
    </citation>
    <scope>NUCLEOTIDE SEQUENCE [LARGE SCALE GENOMIC DNA]</scope>
    <source>
        <strain evidence="1 2">S-16</strain>
    </source>
</reference>
<accession>A0A3N7HZA7</accession>
<gene>
    <name evidence="1" type="ORF">DZC73_05445</name>
</gene>
<protein>
    <recommendedName>
        <fullName evidence="3">Immunity protein 51</fullName>
    </recommendedName>
</protein>
<dbReference type="Proteomes" id="UP000267464">
    <property type="component" value="Unassembled WGS sequence"/>
</dbReference>
<name>A0A3N7HZA7_9BURK</name>
<comment type="caution">
    <text evidence="1">The sequence shown here is derived from an EMBL/GenBank/DDBJ whole genome shotgun (WGS) entry which is preliminary data.</text>
</comment>
<reference evidence="1 2" key="1">
    <citation type="submission" date="2018-08" db="EMBL/GenBank/DDBJ databases">
        <authorList>
            <person name="Khan S.A."/>
            <person name="Jeon C.O."/>
            <person name="Chun B.H."/>
            <person name="Jeong S.E."/>
        </authorList>
    </citation>
    <scope>NUCLEOTIDE SEQUENCE [LARGE SCALE GENOMIC DNA]</scope>
    <source>
        <strain evidence="1 2">S-16</strain>
    </source>
</reference>
<dbReference type="InterPro" id="IPR028956">
    <property type="entry name" value="Imm51"/>
</dbReference>
<dbReference type="AlphaFoldDB" id="A0A3N7HZA7"/>
<evidence type="ECO:0000313" key="1">
    <source>
        <dbReference type="EMBL" id="RQP26451.1"/>
    </source>
</evidence>
<evidence type="ECO:0008006" key="3">
    <source>
        <dbReference type="Google" id="ProtNLM"/>
    </source>
</evidence>
<keyword evidence="2" id="KW-1185">Reference proteome</keyword>
<dbReference type="Pfam" id="PF15595">
    <property type="entry name" value="Imm51"/>
    <property type="match status" value="1"/>
</dbReference>
<organism evidence="1 2">
    <name type="scientific">Piscinibacter terrae</name>
    <dbReference type="NCBI Taxonomy" id="2496871"/>
    <lineage>
        <taxon>Bacteria</taxon>
        <taxon>Pseudomonadati</taxon>
        <taxon>Pseudomonadota</taxon>
        <taxon>Betaproteobacteria</taxon>
        <taxon>Burkholderiales</taxon>
        <taxon>Sphaerotilaceae</taxon>
        <taxon>Piscinibacter</taxon>
    </lineage>
</organism>
<dbReference type="EMBL" id="QUSW01000001">
    <property type="protein sequence ID" value="RQP26451.1"/>
    <property type="molecule type" value="Genomic_DNA"/>
</dbReference>
<dbReference type="RefSeq" id="WP_124539137.1">
    <property type="nucleotide sequence ID" value="NZ_QUSW01000001.1"/>
</dbReference>
<dbReference type="OrthoDB" id="8657476at2"/>
<proteinExistence type="predicted"/>
<sequence>MTRRIRGRRSDRSQGGLKPMSIEFEYDWSEHDDGTISLVFSPPDLQAFKDAGLEGSGHDWEDLLEAVLPRLAPDTLVGTTFDCEADLFAAVNRNPFALQEMASVVESLVEDEAALRSLLRHAGLVR</sequence>